<dbReference type="AlphaFoldDB" id="A0A4R9L405"/>
<evidence type="ECO:0000313" key="2">
    <source>
        <dbReference type="EMBL" id="RHX85349.1"/>
    </source>
</evidence>
<dbReference type="RefSeq" id="WP_118982609.1">
    <property type="nucleotide sequence ID" value="NZ_QHCS01000003.1"/>
</dbReference>
<reference evidence="4" key="1">
    <citation type="submission" date="2018-05" db="EMBL/GenBank/DDBJ databases">
        <title>Leptospira yasudae sp. nov. and Leptospira stimsonii sp. nov., two pathogenic species of the genus Leptospira isolated from environmental sources.</title>
        <authorList>
            <person name="Casanovas-Massana A."/>
            <person name="Hamond C."/>
            <person name="Santos L.A."/>
            <person name="Hacker K.P."/>
            <person name="Balassiano I."/>
            <person name="Medeiros M.A."/>
            <person name="Reis M.G."/>
            <person name="Ko A.I."/>
            <person name="Wunder E.A."/>
        </authorList>
    </citation>
    <scope>NUCLEOTIDE SEQUENCE [LARGE SCALE GENOMIC DNA]</scope>
    <source>
        <strain evidence="4">AMB6-RJ</strain>
    </source>
</reference>
<feature type="compositionally biased region" description="Basic and acidic residues" evidence="1">
    <location>
        <begin position="45"/>
        <end position="56"/>
    </location>
</feature>
<reference evidence="2" key="4">
    <citation type="journal article" date="2020" name="Int. J. Syst. Evol. Microbiol.">
        <title>Leptospira yasudae sp. nov. and Leptospira stimsonii sp. nov., two new species of the pathogenic group isolated from environmental sources.</title>
        <authorList>
            <person name="Casanovas-Massana A."/>
            <person name="Hamond C."/>
            <person name="Santos L.A."/>
            <person name="de Oliveira D."/>
            <person name="Hacker K.P."/>
            <person name="Balassiano I."/>
            <person name="Costa F."/>
            <person name="Medeiros M.A."/>
            <person name="Reis M.G."/>
            <person name="Ko A.I."/>
            <person name="Wunder E.A."/>
        </authorList>
    </citation>
    <scope>NUCLEOTIDE SEQUENCE</scope>
    <source>
        <strain evidence="2">AMB6-RJ</strain>
    </source>
</reference>
<reference evidence="3" key="2">
    <citation type="submission" date="2018-10" db="EMBL/GenBank/DDBJ databases">
        <authorList>
            <person name="Vincent A.T."/>
            <person name="Schiettekatte O."/>
            <person name="Bourhy P."/>
            <person name="Veyrier F.J."/>
            <person name="Picardeau M."/>
        </authorList>
    </citation>
    <scope>NUCLEOTIDE SEQUENCE</scope>
    <source>
        <strain evidence="3">201702407</strain>
    </source>
</reference>
<comment type="caution">
    <text evidence="2">The sequence shown here is derived from an EMBL/GenBank/DDBJ whole genome shotgun (WGS) entry which is preliminary data.</text>
</comment>
<dbReference type="EMBL" id="RQGT01000082">
    <property type="protein sequence ID" value="TGM13581.1"/>
    <property type="molecule type" value="Genomic_DNA"/>
</dbReference>
<name>A0A4R9L405_9LEPT</name>
<evidence type="ECO:0000313" key="5">
    <source>
        <dbReference type="Proteomes" id="UP000297422"/>
    </source>
</evidence>
<evidence type="ECO:0000313" key="4">
    <source>
        <dbReference type="Proteomes" id="UP000266669"/>
    </source>
</evidence>
<reference evidence="3" key="3">
    <citation type="journal article" date="2019" name="PLoS Negl. Trop. Dis.">
        <title>Revisiting the worldwide diversity of Leptospira species in the environment.</title>
        <authorList>
            <person name="Vincent A.T."/>
            <person name="Schiettekatte O."/>
            <person name="Bourhy P."/>
            <person name="Veyrier F.J."/>
            <person name="Picardeau M."/>
        </authorList>
    </citation>
    <scope>NUCLEOTIDE SEQUENCE</scope>
    <source>
        <strain evidence="3">201702407</strain>
    </source>
</reference>
<evidence type="ECO:0000313" key="3">
    <source>
        <dbReference type="EMBL" id="TGM13581.1"/>
    </source>
</evidence>
<sequence length="109" mass="11899">MIPVEYRKIGAILGVFLIFYGSILSTPMIDSGKNASPISASSETSETKEGEKEKTSELTLEDLDASDDSFALHIPLGTVSYYDSSDFIFPQIYSKIENPPPEKTSLSSI</sequence>
<gene>
    <name evidence="2" type="ORF">DLM78_14685</name>
    <name evidence="3" type="ORF">EHQ90_13545</name>
</gene>
<feature type="region of interest" description="Disordered" evidence="1">
    <location>
        <begin position="33"/>
        <end position="60"/>
    </location>
</feature>
<organism evidence="2 4">
    <name type="scientific">Leptospira stimsonii</name>
    <dbReference type="NCBI Taxonomy" id="2202203"/>
    <lineage>
        <taxon>Bacteria</taxon>
        <taxon>Pseudomonadati</taxon>
        <taxon>Spirochaetota</taxon>
        <taxon>Spirochaetia</taxon>
        <taxon>Leptospirales</taxon>
        <taxon>Leptospiraceae</taxon>
        <taxon>Leptospira</taxon>
    </lineage>
</organism>
<protein>
    <submittedName>
        <fullName evidence="2">Uncharacterized protein</fullName>
    </submittedName>
</protein>
<dbReference type="EMBL" id="QHCS01000003">
    <property type="protein sequence ID" value="RHX85349.1"/>
    <property type="molecule type" value="Genomic_DNA"/>
</dbReference>
<dbReference type="Proteomes" id="UP000266669">
    <property type="component" value="Unassembled WGS sequence"/>
</dbReference>
<dbReference type="Proteomes" id="UP000297422">
    <property type="component" value="Unassembled WGS sequence"/>
</dbReference>
<accession>A0A4R9L405</accession>
<proteinExistence type="predicted"/>
<evidence type="ECO:0000256" key="1">
    <source>
        <dbReference type="SAM" id="MobiDB-lite"/>
    </source>
</evidence>
<keyword evidence="5" id="KW-1185">Reference proteome</keyword>